<evidence type="ECO:0000256" key="4">
    <source>
        <dbReference type="ARBA" id="ARBA00022857"/>
    </source>
</evidence>
<proteinExistence type="inferred from homology"/>
<feature type="binding site" description="in other chain" evidence="8">
    <location>
        <begin position="17"/>
        <end position="19"/>
    </location>
    <ligand>
        <name>FMN</name>
        <dbReference type="ChEBI" id="CHEBI:58210"/>
        <note>ligand shared between dimeric partners</note>
    </ligand>
</feature>
<evidence type="ECO:0000256" key="8">
    <source>
        <dbReference type="PIRSR" id="PIRSR000232-1"/>
    </source>
</evidence>
<sequence>MKLEKVLSPIAKAIRERRSIKTGYTAKPVTEEVVKEILSDAVWAPNHGLREPWRFLFVPTERKEEFVEEAVQWFPAGMQENRRNYFSQPSAFLIVVMKEDPRQKQWDEDYGAVSCMIQNFQLLAWEQKLGVVWKTNPHNYDPKAREALGVQSGEKIVAFLHMGYFEEAPAPRPRTPIEEKFLVYKK</sequence>
<keyword evidence="3 7" id="KW-0288">FMN</keyword>
<evidence type="ECO:0000256" key="7">
    <source>
        <dbReference type="PIRNR" id="PIRNR000232"/>
    </source>
</evidence>
<protein>
    <recommendedName>
        <fullName evidence="7">Putative NAD(P)H nitroreductase</fullName>
        <ecNumber evidence="7">1.-.-.-</ecNumber>
    </recommendedName>
</protein>
<comment type="cofactor">
    <cofactor evidence="8">
        <name>FMN</name>
        <dbReference type="ChEBI" id="CHEBI:58210"/>
    </cofactor>
    <text evidence="8">Binds 1 FMN per subunit.</text>
</comment>
<dbReference type="PIRSF" id="PIRSF000232">
    <property type="entry name" value="YdjA"/>
    <property type="match status" value="1"/>
</dbReference>
<dbReference type="Gene3D" id="3.40.109.10">
    <property type="entry name" value="NADH Oxidase"/>
    <property type="match status" value="1"/>
</dbReference>
<feature type="domain" description="Nitroreductase" evidence="9">
    <location>
        <begin position="14"/>
        <end position="164"/>
    </location>
</feature>
<comment type="caution">
    <text evidence="10">The sequence shown here is derived from an EMBL/GenBank/DDBJ whole genome shotgun (WGS) entry which is preliminary data.</text>
</comment>
<dbReference type="OrthoDB" id="9804207at2"/>
<evidence type="ECO:0000313" key="10">
    <source>
        <dbReference type="EMBL" id="TYS72512.1"/>
    </source>
</evidence>
<dbReference type="AlphaFoldDB" id="A0A5D4TDC1"/>
<feature type="binding site" description="in other chain" evidence="8">
    <location>
        <begin position="133"/>
        <end position="135"/>
    </location>
    <ligand>
        <name>FMN</name>
        <dbReference type="ChEBI" id="CHEBI:58210"/>
        <note>ligand shared between dimeric partners</note>
    </ligand>
</feature>
<dbReference type="InterPro" id="IPR052530">
    <property type="entry name" value="NAD(P)H_nitroreductase"/>
</dbReference>
<dbReference type="InterPro" id="IPR026021">
    <property type="entry name" value="YdjA-like"/>
</dbReference>
<dbReference type="InterPro" id="IPR000415">
    <property type="entry name" value="Nitroreductase-like"/>
</dbReference>
<reference evidence="10 11" key="1">
    <citation type="submission" date="2019-08" db="EMBL/GenBank/DDBJ databases">
        <title>Bacillus genomes from the desert of Cuatro Cienegas, Coahuila.</title>
        <authorList>
            <person name="Olmedo-Alvarez G."/>
        </authorList>
    </citation>
    <scope>NUCLEOTIDE SEQUENCE [LARGE SCALE GENOMIC DNA]</scope>
    <source>
        <strain evidence="10 11">CH451a_14T</strain>
    </source>
</reference>
<evidence type="ECO:0000259" key="9">
    <source>
        <dbReference type="Pfam" id="PF00881"/>
    </source>
</evidence>
<dbReference type="PANTHER" id="PTHR43821:SF1">
    <property type="entry name" value="NAD(P)H NITROREDUCTASE YDJA-RELATED"/>
    <property type="match status" value="1"/>
</dbReference>
<evidence type="ECO:0000256" key="5">
    <source>
        <dbReference type="ARBA" id="ARBA00023002"/>
    </source>
</evidence>
<organism evidence="10 11">
    <name type="scientific">Rossellomorea aquimaris</name>
    <dbReference type="NCBI Taxonomy" id="189382"/>
    <lineage>
        <taxon>Bacteria</taxon>
        <taxon>Bacillati</taxon>
        <taxon>Bacillota</taxon>
        <taxon>Bacilli</taxon>
        <taxon>Bacillales</taxon>
        <taxon>Bacillaceae</taxon>
        <taxon>Rossellomorea</taxon>
    </lineage>
</organism>
<keyword evidence="5 7" id="KW-0560">Oxidoreductase</keyword>
<evidence type="ECO:0000313" key="11">
    <source>
        <dbReference type="Proteomes" id="UP000325054"/>
    </source>
</evidence>
<evidence type="ECO:0000256" key="6">
    <source>
        <dbReference type="ARBA" id="ARBA00023027"/>
    </source>
</evidence>
<keyword evidence="2 7" id="KW-0285">Flavoprotein</keyword>
<gene>
    <name evidence="10" type="ORF">FZC80_20945</name>
</gene>
<keyword evidence="6 7" id="KW-0520">NAD</keyword>
<evidence type="ECO:0000256" key="3">
    <source>
        <dbReference type="ARBA" id="ARBA00022643"/>
    </source>
</evidence>
<feature type="binding site" evidence="8">
    <location>
        <position position="47"/>
    </location>
    <ligand>
        <name>FMN</name>
        <dbReference type="ChEBI" id="CHEBI:58210"/>
        <note>ligand shared between dimeric partners</note>
    </ligand>
</feature>
<comment type="similarity">
    <text evidence="1 7">Belongs to the nitroreductase family.</text>
</comment>
<dbReference type="EC" id="1.-.-.-" evidence="7"/>
<evidence type="ECO:0000256" key="1">
    <source>
        <dbReference type="ARBA" id="ARBA00007118"/>
    </source>
</evidence>
<name>A0A5D4TDC1_9BACI</name>
<keyword evidence="4 7" id="KW-0521">NADP</keyword>
<dbReference type="SUPFAM" id="SSF55469">
    <property type="entry name" value="FMN-dependent nitroreductase-like"/>
    <property type="match status" value="1"/>
</dbReference>
<dbReference type="CDD" id="cd02135">
    <property type="entry name" value="YdjA-like"/>
    <property type="match status" value="1"/>
</dbReference>
<evidence type="ECO:0000256" key="2">
    <source>
        <dbReference type="ARBA" id="ARBA00022630"/>
    </source>
</evidence>
<dbReference type="Proteomes" id="UP000325054">
    <property type="component" value="Unassembled WGS sequence"/>
</dbReference>
<dbReference type="PANTHER" id="PTHR43821">
    <property type="entry name" value="NAD(P)H NITROREDUCTASE YDJA-RELATED"/>
    <property type="match status" value="1"/>
</dbReference>
<dbReference type="InterPro" id="IPR029479">
    <property type="entry name" value="Nitroreductase"/>
</dbReference>
<dbReference type="GO" id="GO:0016491">
    <property type="term" value="F:oxidoreductase activity"/>
    <property type="evidence" value="ECO:0007669"/>
    <property type="project" value="UniProtKB-UniRule"/>
</dbReference>
<dbReference type="Pfam" id="PF00881">
    <property type="entry name" value="Nitroreductase"/>
    <property type="match status" value="1"/>
</dbReference>
<dbReference type="EMBL" id="VTEW01000026">
    <property type="protein sequence ID" value="TYS72512.1"/>
    <property type="molecule type" value="Genomic_DNA"/>
</dbReference>
<accession>A0A5D4TDC1</accession>